<accession>A0A1V4J7G6</accession>
<keyword evidence="2" id="KW-1185">Reference proteome</keyword>
<organism evidence="1 2">
    <name type="scientific">Patagioenas fasciata monilis</name>
    <dbReference type="NCBI Taxonomy" id="372326"/>
    <lineage>
        <taxon>Eukaryota</taxon>
        <taxon>Metazoa</taxon>
        <taxon>Chordata</taxon>
        <taxon>Craniata</taxon>
        <taxon>Vertebrata</taxon>
        <taxon>Euteleostomi</taxon>
        <taxon>Archelosauria</taxon>
        <taxon>Archosauria</taxon>
        <taxon>Dinosauria</taxon>
        <taxon>Saurischia</taxon>
        <taxon>Theropoda</taxon>
        <taxon>Coelurosauria</taxon>
        <taxon>Aves</taxon>
        <taxon>Neognathae</taxon>
        <taxon>Neoaves</taxon>
        <taxon>Columbimorphae</taxon>
        <taxon>Columbiformes</taxon>
        <taxon>Columbidae</taxon>
        <taxon>Patagioenas</taxon>
    </lineage>
</organism>
<evidence type="ECO:0000313" key="2">
    <source>
        <dbReference type="Proteomes" id="UP000190648"/>
    </source>
</evidence>
<sequence length="279" mass="30716">MAGSSFQTTLHADLLGKLRVFLQTLVILLLIRVGNKSAGRQWHVKRCSLLARTLLQSKNTSGYLKTEEDLHLCLEKHLLCSCSAQLSSAAWGGNRGQDRSGTGGVNLTVLELYREELGFANGFGENVPEQKCLSPHYDDNFTLAAAPCPPVSRCRGQGVTAEISCTESPRFLRSGTTRTTTQNIRKYPSLLERLHFNRELYKMLYLQGPNSRNTFQSSFLLLAASNKKLLQLRSSRVSSTAALGGGPQPWTRCHQMPGEETSVWNNAQGGVPKGIPQPL</sequence>
<dbReference type="Proteomes" id="UP000190648">
    <property type="component" value="Unassembled WGS sequence"/>
</dbReference>
<evidence type="ECO:0000313" key="1">
    <source>
        <dbReference type="EMBL" id="OPJ68173.1"/>
    </source>
</evidence>
<protein>
    <submittedName>
        <fullName evidence="1">Uncharacterized protein</fullName>
    </submittedName>
</protein>
<dbReference type="AlphaFoldDB" id="A0A1V4J7G6"/>
<reference evidence="1 2" key="1">
    <citation type="submission" date="2016-02" db="EMBL/GenBank/DDBJ databases">
        <title>Band-tailed pigeon sequencing and assembly.</title>
        <authorList>
            <person name="Soares A.E."/>
            <person name="Novak B.J."/>
            <person name="Rice E.S."/>
            <person name="O'Connell B."/>
            <person name="Chang D."/>
            <person name="Weber S."/>
            <person name="Shapiro B."/>
        </authorList>
    </citation>
    <scope>NUCLEOTIDE SEQUENCE [LARGE SCALE GENOMIC DNA]</scope>
    <source>
        <strain evidence="1">BTP2013</strain>
        <tissue evidence="1">Blood</tissue>
    </source>
</reference>
<comment type="caution">
    <text evidence="1">The sequence shown here is derived from an EMBL/GenBank/DDBJ whole genome shotgun (WGS) entry which is preliminary data.</text>
</comment>
<gene>
    <name evidence="1" type="ORF">AV530_013691</name>
</gene>
<dbReference type="EMBL" id="LSYS01008642">
    <property type="protein sequence ID" value="OPJ68173.1"/>
    <property type="molecule type" value="Genomic_DNA"/>
</dbReference>
<proteinExistence type="predicted"/>
<name>A0A1V4J7G6_PATFA</name>